<dbReference type="EMBL" id="AZHW01001483">
    <property type="protein sequence ID" value="ETW92436.1"/>
    <property type="molecule type" value="Genomic_DNA"/>
</dbReference>
<dbReference type="Proteomes" id="UP000019141">
    <property type="component" value="Unassembled WGS sequence"/>
</dbReference>
<sequence length="88" mass="9668">MGFRFTVTQTWQDERLGVFHLIGLLEEGAILPNSHAMVEHCPELDVQIASVSLVHYKDAEAAAPNELTLSISEPAFELKHLEGAKLVG</sequence>
<keyword evidence="2" id="KW-1185">Reference proteome</keyword>
<proteinExistence type="predicted"/>
<name>W4L534_ENTF1</name>
<dbReference type="AlphaFoldDB" id="W4L534"/>
<dbReference type="HOGENOM" id="CLU_2463330_0_0_7"/>
<evidence type="ECO:0000313" key="2">
    <source>
        <dbReference type="Proteomes" id="UP000019141"/>
    </source>
</evidence>
<reference evidence="1 2" key="1">
    <citation type="journal article" date="2014" name="Nature">
        <title>An environmental bacterial taxon with a large and distinct metabolic repertoire.</title>
        <authorList>
            <person name="Wilson M.C."/>
            <person name="Mori T."/>
            <person name="Ruckert C."/>
            <person name="Uria A.R."/>
            <person name="Helf M.J."/>
            <person name="Takada K."/>
            <person name="Gernert C."/>
            <person name="Steffens U.A."/>
            <person name="Heycke N."/>
            <person name="Schmitt S."/>
            <person name="Rinke C."/>
            <person name="Helfrich E.J."/>
            <person name="Brachmann A.O."/>
            <person name="Gurgui C."/>
            <person name="Wakimoto T."/>
            <person name="Kracht M."/>
            <person name="Crusemann M."/>
            <person name="Hentschel U."/>
            <person name="Abe I."/>
            <person name="Matsunaga S."/>
            <person name="Kalinowski J."/>
            <person name="Takeyama H."/>
            <person name="Piel J."/>
        </authorList>
    </citation>
    <scope>NUCLEOTIDE SEQUENCE [LARGE SCALE GENOMIC DNA]</scope>
    <source>
        <strain evidence="2">TSY1</strain>
    </source>
</reference>
<gene>
    <name evidence="1" type="ORF">ETSY1_43625</name>
</gene>
<accession>W4L534</accession>
<comment type="caution">
    <text evidence="1">The sequence shown here is derived from an EMBL/GenBank/DDBJ whole genome shotgun (WGS) entry which is preliminary data.</text>
</comment>
<organism evidence="1 2">
    <name type="scientific">Entotheonella factor</name>
    <dbReference type="NCBI Taxonomy" id="1429438"/>
    <lineage>
        <taxon>Bacteria</taxon>
        <taxon>Pseudomonadati</taxon>
        <taxon>Nitrospinota/Tectimicrobiota group</taxon>
        <taxon>Candidatus Tectimicrobiota</taxon>
        <taxon>Candidatus Entotheonellia</taxon>
        <taxon>Candidatus Entotheonellales</taxon>
        <taxon>Candidatus Entotheonellaceae</taxon>
        <taxon>Candidatus Entotheonella</taxon>
    </lineage>
</organism>
<evidence type="ECO:0000313" key="1">
    <source>
        <dbReference type="EMBL" id="ETW92436.1"/>
    </source>
</evidence>
<protein>
    <submittedName>
        <fullName evidence="1">Uncharacterized protein</fullName>
    </submittedName>
</protein>